<sequence>MLLVTEPDAARLRQILTALVQGRYSRQEISSWQTAVLAEVGWHLALSTRQGYWYFYSLAHLLDKDTQGKPLLRDQDISEYIADLDGVPGVLEKNGATGLRSHQLQLDKLLWPLASYSIGALDIESATGFTAVRGVFENRNEVVQHCHLRFEADDYLLVKHLVSDDPEVFVLGSQRDQIQLQRFVHAIGL</sequence>
<reference evidence="1" key="1">
    <citation type="submission" date="2018-05" db="EMBL/GenBank/DDBJ databases">
        <authorList>
            <person name="Lanie J.A."/>
            <person name="Ng W.-L."/>
            <person name="Kazmierczak K.M."/>
            <person name="Andrzejewski T.M."/>
            <person name="Davidsen T.M."/>
            <person name="Wayne K.J."/>
            <person name="Tettelin H."/>
            <person name="Glass J.I."/>
            <person name="Rusch D."/>
            <person name="Podicherti R."/>
            <person name="Tsui H.-C.T."/>
            <person name="Winkler M.E."/>
        </authorList>
    </citation>
    <scope>NUCLEOTIDE SEQUENCE</scope>
</reference>
<proteinExistence type="predicted"/>
<accession>A0A382FSL5</accession>
<organism evidence="1">
    <name type="scientific">marine metagenome</name>
    <dbReference type="NCBI Taxonomy" id="408172"/>
    <lineage>
        <taxon>unclassified sequences</taxon>
        <taxon>metagenomes</taxon>
        <taxon>ecological metagenomes</taxon>
    </lineage>
</organism>
<dbReference type="EMBL" id="UINC01051440">
    <property type="protein sequence ID" value="SVB65602.1"/>
    <property type="molecule type" value="Genomic_DNA"/>
</dbReference>
<dbReference type="AlphaFoldDB" id="A0A382FSL5"/>
<protein>
    <submittedName>
        <fullName evidence="1">Uncharacterized protein</fullName>
    </submittedName>
</protein>
<evidence type="ECO:0000313" key="1">
    <source>
        <dbReference type="EMBL" id="SVB65602.1"/>
    </source>
</evidence>
<gene>
    <name evidence="1" type="ORF">METZ01_LOCUS218456</name>
</gene>
<name>A0A382FSL5_9ZZZZ</name>